<dbReference type="OrthoDB" id="5772623at2759"/>
<dbReference type="Pfam" id="PF06585">
    <property type="entry name" value="JHBP"/>
    <property type="match status" value="2"/>
</dbReference>
<dbReference type="Gene3D" id="3.15.10.30">
    <property type="entry name" value="Haemolymph juvenile hormone binding protein"/>
    <property type="match status" value="2"/>
</dbReference>
<protein>
    <submittedName>
        <fullName evidence="1">Uncharacterized protein</fullName>
    </submittedName>
</protein>
<dbReference type="Proteomes" id="UP000494256">
    <property type="component" value="Unassembled WGS sequence"/>
</dbReference>
<dbReference type="InterPro" id="IPR038606">
    <property type="entry name" value="To_sf"/>
</dbReference>
<dbReference type="PANTHER" id="PTHR11008:SF9">
    <property type="entry name" value="PROTEIN TAKEOUT-LIKE PROTEIN"/>
    <property type="match status" value="1"/>
</dbReference>
<proteinExistence type="predicted"/>
<sequence length="555" mass="61206">MYYGAPVWADRATVGAVRRKLLQGQRLAPIFLCKAYGIGFGLKFPHLDSREPTKLLPEAQKPPGAFTGFWERFCTRVANMQWSVVLLSVLGLTASSPVGASKIEEPFLHGDIIRNDALENLLREFIEGLRQKMLSGGDTIPVLDPFQASSIYLNEKFIPGLSLLLNDVKISKLSTFLVQSLKVHGIGLGYQVAFDFEVPVIEFEASQYELHLTLDDILLSGKGDAKIFLIKPRISGHIVAKLIVGFPSLHLHLEEVHIKLSLEEFHPNINGLFIGDEDVSDTINTYLKHFVPEAVKLYERGPDMQLSLVLLSILGLTLSSPVNNKAIEETLLRVGVTPRNAALENTLRGLLEDLRQIMLTGSGVIPVLDPLQIPSINTDGDLLNGLTLSLNDLKVSKLSTFSVEELNVQLAIIALRLTLDFNIQVPVLEVEAGQYDLRLWISGFTLFGRGDARINIIRPALSGNVVATLFGEGEGLYLRLQEVRIIFSIAEFDSHITGLLGGDENVGSFLNAFLNYFVPNVVRLYEKEITNTVSGLVLVIGNTFLADFNIIDILG</sequence>
<comment type="caution">
    <text evidence="1">The sequence shown here is derived from an EMBL/GenBank/DDBJ whole genome shotgun (WGS) entry which is preliminary data.</text>
</comment>
<dbReference type="EMBL" id="CADEBD010000042">
    <property type="protein sequence ID" value="CAB3221045.1"/>
    <property type="molecule type" value="Genomic_DNA"/>
</dbReference>
<gene>
    <name evidence="1" type="ORF">APLA_LOCUS636</name>
</gene>
<evidence type="ECO:0000313" key="2">
    <source>
        <dbReference type="Proteomes" id="UP000494256"/>
    </source>
</evidence>
<dbReference type="AlphaFoldDB" id="A0A8S0YRK4"/>
<organism evidence="1 2">
    <name type="scientific">Arctia plantaginis</name>
    <name type="common">Wood tiger moth</name>
    <name type="synonym">Phalaena plantaginis</name>
    <dbReference type="NCBI Taxonomy" id="874455"/>
    <lineage>
        <taxon>Eukaryota</taxon>
        <taxon>Metazoa</taxon>
        <taxon>Ecdysozoa</taxon>
        <taxon>Arthropoda</taxon>
        <taxon>Hexapoda</taxon>
        <taxon>Insecta</taxon>
        <taxon>Pterygota</taxon>
        <taxon>Neoptera</taxon>
        <taxon>Endopterygota</taxon>
        <taxon>Lepidoptera</taxon>
        <taxon>Glossata</taxon>
        <taxon>Ditrysia</taxon>
        <taxon>Noctuoidea</taxon>
        <taxon>Erebidae</taxon>
        <taxon>Arctiinae</taxon>
        <taxon>Arctia</taxon>
    </lineage>
</organism>
<reference evidence="1 2" key="1">
    <citation type="submission" date="2020-04" db="EMBL/GenBank/DDBJ databases">
        <authorList>
            <person name="Wallbank WR R."/>
            <person name="Pardo Diaz C."/>
            <person name="Kozak K."/>
            <person name="Martin S."/>
            <person name="Jiggins C."/>
            <person name="Moest M."/>
            <person name="Warren A I."/>
            <person name="Byers J.R.P. K."/>
            <person name="Montejo-Kovacevich G."/>
            <person name="Yen C E."/>
        </authorList>
    </citation>
    <scope>NUCLEOTIDE SEQUENCE [LARGE SCALE GENOMIC DNA]</scope>
</reference>
<dbReference type="InterPro" id="IPR010562">
    <property type="entry name" value="Haemolymph_juvenile_hormone-bd"/>
</dbReference>
<accession>A0A8S0YRK4</accession>
<dbReference type="PANTHER" id="PTHR11008">
    <property type="entry name" value="PROTEIN TAKEOUT-LIKE PROTEIN"/>
    <property type="match status" value="1"/>
</dbReference>
<evidence type="ECO:0000313" key="1">
    <source>
        <dbReference type="EMBL" id="CAB3221045.1"/>
    </source>
</evidence>
<dbReference type="SMART" id="SM00700">
    <property type="entry name" value="JHBP"/>
    <property type="match status" value="2"/>
</dbReference>
<name>A0A8S0YRK4_ARCPL</name>